<evidence type="ECO:0000256" key="1">
    <source>
        <dbReference type="ARBA" id="ARBA00004821"/>
    </source>
</evidence>
<dbReference type="Proteomes" id="UP000054097">
    <property type="component" value="Unassembled WGS sequence"/>
</dbReference>
<comment type="pathway">
    <text evidence="1">Protein modification; protein lipoylation via endogenous pathway; protein N(6)-(lipoyl)lysine from octanoyl-[acyl-carrier-protein]: step 1/2.</text>
</comment>
<feature type="domain" description="BPL/LPL catalytic" evidence="6">
    <location>
        <begin position="49"/>
        <end position="239"/>
    </location>
</feature>
<sequence length="273" mass="30899">MSLRPIVFHIFSKPLPYLPALALQEKIHAIQARSREPDKEYSQTSLSKSTHPDTLLLLEHRPVYTAGRRQDAQQLEDERLRLVKSGADWLATQRGGETTYHGPGQIVGYPLFDLTRMGIRTRDHVCKTQTLLKSYLHQRHQVPPYESSHTGVFFSETEKLASIGMQVRHGLTAHGFAVNITREPLAWFDQVIACGLADVKAASVQSVREKLDGKSPSLDMQEEKRVLAKMYGDTYGKEIRELQKEDGEIWEAVQEMEEIAAKAGEWHSAPSRV</sequence>
<evidence type="ECO:0000256" key="5">
    <source>
        <dbReference type="ARBA" id="ARBA00023315"/>
    </source>
</evidence>
<dbReference type="InterPro" id="IPR004143">
    <property type="entry name" value="BPL_LPL_catalytic"/>
</dbReference>
<dbReference type="InterPro" id="IPR000544">
    <property type="entry name" value="Octanoyltransferase"/>
</dbReference>
<evidence type="ECO:0000256" key="2">
    <source>
        <dbReference type="ARBA" id="ARBA00007907"/>
    </source>
</evidence>
<proteinExistence type="inferred from homology"/>
<reference evidence="8" key="2">
    <citation type="submission" date="2015-01" db="EMBL/GenBank/DDBJ databases">
        <title>Evolutionary Origins and Diversification of the Mycorrhizal Mutualists.</title>
        <authorList>
            <consortium name="DOE Joint Genome Institute"/>
            <consortium name="Mycorrhizal Genomics Consortium"/>
            <person name="Kohler A."/>
            <person name="Kuo A."/>
            <person name="Nagy L.G."/>
            <person name="Floudas D."/>
            <person name="Copeland A."/>
            <person name="Barry K.W."/>
            <person name="Cichocki N."/>
            <person name="Veneault-Fourrey C."/>
            <person name="LaButti K."/>
            <person name="Lindquist E.A."/>
            <person name="Lipzen A."/>
            <person name="Lundell T."/>
            <person name="Morin E."/>
            <person name="Murat C."/>
            <person name="Riley R."/>
            <person name="Ohm R."/>
            <person name="Sun H."/>
            <person name="Tunlid A."/>
            <person name="Henrissat B."/>
            <person name="Grigoriev I.V."/>
            <person name="Hibbett D.S."/>
            <person name="Martin F."/>
        </authorList>
    </citation>
    <scope>NUCLEOTIDE SEQUENCE [LARGE SCALE GENOMIC DNA]</scope>
    <source>
        <strain evidence="8">MAFF 305830</strain>
    </source>
</reference>
<keyword evidence="4" id="KW-0808">Transferase</keyword>
<dbReference type="GO" id="GO:0033819">
    <property type="term" value="F:lipoyl(octanoyl) transferase activity"/>
    <property type="evidence" value="ECO:0007669"/>
    <property type="project" value="UniProtKB-EC"/>
</dbReference>
<accession>A0A0C3B818</accession>
<evidence type="ECO:0000259" key="6">
    <source>
        <dbReference type="PROSITE" id="PS51733"/>
    </source>
</evidence>
<dbReference type="AlphaFoldDB" id="A0A0C3B818"/>
<evidence type="ECO:0000313" key="8">
    <source>
        <dbReference type="Proteomes" id="UP000054097"/>
    </source>
</evidence>
<dbReference type="GO" id="GO:0009249">
    <property type="term" value="P:protein lipoylation"/>
    <property type="evidence" value="ECO:0007669"/>
    <property type="project" value="InterPro"/>
</dbReference>
<keyword evidence="8" id="KW-1185">Reference proteome</keyword>
<dbReference type="SUPFAM" id="SSF55681">
    <property type="entry name" value="Class II aaRS and biotin synthetases"/>
    <property type="match status" value="1"/>
</dbReference>
<dbReference type="Gene3D" id="3.30.930.10">
    <property type="entry name" value="Bira Bifunctional Protein, Domain 2"/>
    <property type="match status" value="1"/>
</dbReference>
<dbReference type="OrthoDB" id="19908at2759"/>
<keyword evidence="5" id="KW-0012">Acyltransferase</keyword>
<dbReference type="Pfam" id="PF21948">
    <property type="entry name" value="LplA-B_cat"/>
    <property type="match status" value="1"/>
</dbReference>
<dbReference type="InterPro" id="IPR020605">
    <property type="entry name" value="Octanoyltransferase_CS"/>
</dbReference>
<organism evidence="7 8">
    <name type="scientific">Serendipita vermifera MAFF 305830</name>
    <dbReference type="NCBI Taxonomy" id="933852"/>
    <lineage>
        <taxon>Eukaryota</taxon>
        <taxon>Fungi</taxon>
        <taxon>Dikarya</taxon>
        <taxon>Basidiomycota</taxon>
        <taxon>Agaricomycotina</taxon>
        <taxon>Agaricomycetes</taxon>
        <taxon>Sebacinales</taxon>
        <taxon>Serendipitaceae</taxon>
        <taxon>Serendipita</taxon>
    </lineage>
</organism>
<dbReference type="PROSITE" id="PS01313">
    <property type="entry name" value="LIPB"/>
    <property type="match status" value="1"/>
</dbReference>
<dbReference type="InterPro" id="IPR045864">
    <property type="entry name" value="aa-tRNA-synth_II/BPL/LPL"/>
</dbReference>
<dbReference type="EMBL" id="KN824279">
    <property type="protein sequence ID" value="KIM32960.1"/>
    <property type="molecule type" value="Genomic_DNA"/>
</dbReference>
<protein>
    <recommendedName>
        <fullName evidence="3">lipoyl(octanoyl) transferase</fullName>
        <ecNumber evidence="3">2.3.1.181</ecNumber>
    </recommendedName>
</protein>
<dbReference type="UniPathway" id="UPA00538">
    <property type="reaction ID" value="UER00592"/>
</dbReference>
<reference evidence="7 8" key="1">
    <citation type="submission" date="2014-04" db="EMBL/GenBank/DDBJ databases">
        <authorList>
            <consortium name="DOE Joint Genome Institute"/>
            <person name="Kuo A."/>
            <person name="Zuccaro A."/>
            <person name="Kohler A."/>
            <person name="Nagy L.G."/>
            <person name="Floudas D."/>
            <person name="Copeland A."/>
            <person name="Barry K.W."/>
            <person name="Cichocki N."/>
            <person name="Veneault-Fourrey C."/>
            <person name="LaButti K."/>
            <person name="Lindquist E.A."/>
            <person name="Lipzen A."/>
            <person name="Lundell T."/>
            <person name="Morin E."/>
            <person name="Murat C."/>
            <person name="Sun H."/>
            <person name="Tunlid A."/>
            <person name="Henrissat B."/>
            <person name="Grigoriev I.V."/>
            <person name="Hibbett D.S."/>
            <person name="Martin F."/>
            <person name="Nordberg H.P."/>
            <person name="Cantor M.N."/>
            <person name="Hua S.X."/>
        </authorList>
    </citation>
    <scope>NUCLEOTIDE SEQUENCE [LARGE SCALE GENOMIC DNA]</scope>
    <source>
        <strain evidence="7 8">MAFF 305830</strain>
    </source>
</reference>
<gene>
    <name evidence="7" type="ORF">M408DRAFT_14532</name>
</gene>
<dbReference type="PANTHER" id="PTHR10993:SF7">
    <property type="entry name" value="LIPOYLTRANSFERASE 2, MITOCHONDRIAL-RELATED"/>
    <property type="match status" value="1"/>
</dbReference>
<dbReference type="PROSITE" id="PS51733">
    <property type="entry name" value="BPL_LPL_CATALYTIC"/>
    <property type="match status" value="1"/>
</dbReference>
<name>A0A0C3B818_SERVB</name>
<evidence type="ECO:0000313" key="7">
    <source>
        <dbReference type="EMBL" id="KIM32960.1"/>
    </source>
</evidence>
<dbReference type="NCBIfam" id="TIGR00214">
    <property type="entry name" value="lipB"/>
    <property type="match status" value="1"/>
</dbReference>
<dbReference type="HOGENOM" id="CLU_035168_1_2_1"/>
<dbReference type="STRING" id="933852.A0A0C3B818"/>
<evidence type="ECO:0000256" key="3">
    <source>
        <dbReference type="ARBA" id="ARBA00012334"/>
    </source>
</evidence>
<comment type="similarity">
    <text evidence="2">Belongs to the LipB family.</text>
</comment>
<dbReference type="PANTHER" id="PTHR10993">
    <property type="entry name" value="OCTANOYLTRANSFERASE"/>
    <property type="match status" value="1"/>
</dbReference>
<evidence type="ECO:0000256" key="4">
    <source>
        <dbReference type="ARBA" id="ARBA00022679"/>
    </source>
</evidence>
<dbReference type="EC" id="2.3.1.181" evidence="3"/>